<comment type="caution">
    <text evidence="2">The sequence shown here is derived from an EMBL/GenBank/DDBJ whole genome shotgun (WGS) entry which is preliminary data.</text>
</comment>
<evidence type="ECO:0000259" key="1">
    <source>
        <dbReference type="Pfam" id="PF03551"/>
    </source>
</evidence>
<dbReference type="PANTHER" id="PTHR43252:SF7">
    <property type="entry name" value="TRANSCRIPTIONAL REGULATOR YQJI"/>
    <property type="match status" value="1"/>
</dbReference>
<organism evidence="2 3">
    <name type="scientific">Pseudonocardia hierapolitana</name>
    <dbReference type="NCBI Taxonomy" id="1128676"/>
    <lineage>
        <taxon>Bacteria</taxon>
        <taxon>Bacillati</taxon>
        <taxon>Actinomycetota</taxon>
        <taxon>Actinomycetes</taxon>
        <taxon>Pseudonocardiales</taxon>
        <taxon>Pseudonocardiaceae</taxon>
        <taxon>Pseudonocardia</taxon>
    </lineage>
</organism>
<dbReference type="SUPFAM" id="SSF46785">
    <property type="entry name" value="Winged helix' DNA-binding domain"/>
    <property type="match status" value="1"/>
</dbReference>
<dbReference type="AlphaFoldDB" id="A0A561SW84"/>
<dbReference type="Proteomes" id="UP000321261">
    <property type="component" value="Unassembled WGS sequence"/>
</dbReference>
<evidence type="ECO:0000313" key="2">
    <source>
        <dbReference type="EMBL" id="TWF79129.1"/>
    </source>
</evidence>
<dbReference type="Pfam" id="PF03551">
    <property type="entry name" value="PadR"/>
    <property type="match status" value="1"/>
</dbReference>
<dbReference type="PANTHER" id="PTHR43252">
    <property type="entry name" value="TRANSCRIPTIONAL REGULATOR YQJI"/>
    <property type="match status" value="1"/>
</dbReference>
<keyword evidence="3" id="KW-1185">Reference proteome</keyword>
<dbReference type="InterPro" id="IPR036388">
    <property type="entry name" value="WH-like_DNA-bd_sf"/>
</dbReference>
<dbReference type="InterPro" id="IPR036390">
    <property type="entry name" value="WH_DNA-bd_sf"/>
</dbReference>
<evidence type="ECO:0000313" key="3">
    <source>
        <dbReference type="Proteomes" id="UP000321261"/>
    </source>
</evidence>
<dbReference type="InterPro" id="IPR005149">
    <property type="entry name" value="Tscrpt_reg_PadR_N"/>
</dbReference>
<proteinExistence type="predicted"/>
<dbReference type="Gene3D" id="1.10.10.10">
    <property type="entry name" value="Winged helix-like DNA-binding domain superfamily/Winged helix DNA-binding domain"/>
    <property type="match status" value="1"/>
</dbReference>
<sequence length="199" mass="22708">MRNDQEGMSTVTVTPLGISVLALLAERPMHPYEMYRLLLERHEDRRVKVRPGSLYHTVDRMAEIGLVEATGTERDGGRPERTTYRITDAGREALAERIRTLLATPVNEYPQFPVALGEAHNLPRHEVIELLRARTRRIEGELAEGAALLRAAADRHVEEAYLLAAHYLQEQLTAELSWLTDLIGRLERKELRWPNEDGL</sequence>
<reference evidence="2 3" key="1">
    <citation type="submission" date="2019-06" db="EMBL/GenBank/DDBJ databases">
        <title>Sequencing the genomes of 1000 actinobacteria strains.</title>
        <authorList>
            <person name="Klenk H.-P."/>
        </authorList>
    </citation>
    <scope>NUCLEOTIDE SEQUENCE [LARGE SCALE GENOMIC DNA]</scope>
    <source>
        <strain evidence="2 3">DSM 45671</strain>
    </source>
</reference>
<accession>A0A561SW84</accession>
<name>A0A561SW84_9PSEU</name>
<feature type="domain" description="Transcription regulator PadR N-terminal" evidence="1">
    <location>
        <begin position="20"/>
        <end position="96"/>
    </location>
</feature>
<gene>
    <name evidence="2" type="ORF">FHX44_115055</name>
</gene>
<protein>
    <submittedName>
        <fullName evidence="2">PadR family transcriptional regulator</fullName>
    </submittedName>
</protein>
<dbReference type="EMBL" id="VIWU01000001">
    <property type="protein sequence ID" value="TWF79129.1"/>
    <property type="molecule type" value="Genomic_DNA"/>
</dbReference>
<dbReference type="RefSeq" id="WP_246170573.1">
    <property type="nucleotide sequence ID" value="NZ_VIWU01000001.1"/>
</dbReference>